<feature type="region of interest" description="Disordered" evidence="1">
    <location>
        <begin position="1"/>
        <end position="20"/>
    </location>
</feature>
<comment type="caution">
    <text evidence="2">The sequence shown here is derived from an EMBL/GenBank/DDBJ whole genome shotgun (WGS) entry which is preliminary data.</text>
</comment>
<accession>A0ABQ5BGV1</accession>
<organism evidence="2 3">
    <name type="scientific">Tanacetum coccineum</name>
    <dbReference type="NCBI Taxonomy" id="301880"/>
    <lineage>
        <taxon>Eukaryota</taxon>
        <taxon>Viridiplantae</taxon>
        <taxon>Streptophyta</taxon>
        <taxon>Embryophyta</taxon>
        <taxon>Tracheophyta</taxon>
        <taxon>Spermatophyta</taxon>
        <taxon>Magnoliopsida</taxon>
        <taxon>eudicotyledons</taxon>
        <taxon>Gunneridae</taxon>
        <taxon>Pentapetalae</taxon>
        <taxon>asterids</taxon>
        <taxon>campanulids</taxon>
        <taxon>Asterales</taxon>
        <taxon>Asteraceae</taxon>
        <taxon>Asteroideae</taxon>
        <taxon>Anthemideae</taxon>
        <taxon>Anthemidinae</taxon>
        <taxon>Tanacetum</taxon>
    </lineage>
</organism>
<feature type="region of interest" description="Disordered" evidence="1">
    <location>
        <begin position="109"/>
        <end position="148"/>
    </location>
</feature>
<sequence>MFGGRLPNKCKKGRDDTRGRHHSALALKVAGGGDPSTTMVTTLTTWNEVPHEEKVENDIVDIGSVTYISSMFMQKPTQLVHFPYVAKHVLPDAQYRSIEITNQRSSIKDLDLAIQETDGSESDDGGDGDGSENEDSDGSDGGENEENE</sequence>
<feature type="compositionally biased region" description="Acidic residues" evidence="1">
    <location>
        <begin position="118"/>
        <end position="148"/>
    </location>
</feature>
<dbReference type="EMBL" id="BQNB010013282">
    <property type="protein sequence ID" value="GJT14076.1"/>
    <property type="molecule type" value="Genomic_DNA"/>
</dbReference>
<reference evidence="2" key="2">
    <citation type="submission" date="2022-01" db="EMBL/GenBank/DDBJ databases">
        <authorList>
            <person name="Yamashiro T."/>
            <person name="Shiraishi A."/>
            <person name="Satake H."/>
            <person name="Nakayama K."/>
        </authorList>
    </citation>
    <scope>NUCLEOTIDE SEQUENCE</scope>
</reference>
<proteinExistence type="predicted"/>
<protein>
    <submittedName>
        <fullName evidence="2">Uncharacterized protein</fullName>
    </submittedName>
</protein>
<keyword evidence="3" id="KW-1185">Reference proteome</keyword>
<evidence type="ECO:0000313" key="2">
    <source>
        <dbReference type="EMBL" id="GJT14076.1"/>
    </source>
</evidence>
<dbReference type="Proteomes" id="UP001151760">
    <property type="component" value="Unassembled WGS sequence"/>
</dbReference>
<evidence type="ECO:0000256" key="1">
    <source>
        <dbReference type="SAM" id="MobiDB-lite"/>
    </source>
</evidence>
<name>A0ABQ5BGV1_9ASTR</name>
<reference evidence="2" key="1">
    <citation type="journal article" date="2022" name="Int. J. Mol. Sci.">
        <title>Draft Genome of Tanacetum Coccineum: Genomic Comparison of Closely Related Tanacetum-Family Plants.</title>
        <authorList>
            <person name="Yamashiro T."/>
            <person name="Shiraishi A."/>
            <person name="Nakayama K."/>
            <person name="Satake H."/>
        </authorList>
    </citation>
    <scope>NUCLEOTIDE SEQUENCE</scope>
</reference>
<gene>
    <name evidence="2" type="ORF">Tco_0861118</name>
</gene>
<evidence type="ECO:0000313" key="3">
    <source>
        <dbReference type="Proteomes" id="UP001151760"/>
    </source>
</evidence>